<feature type="signal peptide" evidence="1">
    <location>
        <begin position="1"/>
        <end position="20"/>
    </location>
</feature>
<protein>
    <submittedName>
        <fullName evidence="2">Uncharacterized protein</fullName>
    </submittedName>
</protein>
<name>A0A7J7KGT6_BUGNE</name>
<evidence type="ECO:0000313" key="2">
    <source>
        <dbReference type="EMBL" id="KAF6037104.1"/>
    </source>
</evidence>
<keyword evidence="1" id="KW-0732">Signal</keyword>
<feature type="chain" id="PRO_5029479920" evidence="1">
    <location>
        <begin position="21"/>
        <end position="66"/>
    </location>
</feature>
<organism evidence="2 3">
    <name type="scientific">Bugula neritina</name>
    <name type="common">Brown bryozoan</name>
    <name type="synonym">Sertularia neritina</name>
    <dbReference type="NCBI Taxonomy" id="10212"/>
    <lineage>
        <taxon>Eukaryota</taxon>
        <taxon>Metazoa</taxon>
        <taxon>Spiralia</taxon>
        <taxon>Lophotrochozoa</taxon>
        <taxon>Bryozoa</taxon>
        <taxon>Gymnolaemata</taxon>
        <taxon>Cheilostomatida</taxon>
        <taxon>Flustrina</taxon>
        <taxon>Buguloidea</taxon>
        <taxon>Bugulidae</taxon>
        <taxon>Bugula</taxon>
    </lineage>
</organism>
<evidence type="ECO:0000256" key="1">
    <source>
        <dbReference type="SAM" id="SignalP"/>
    </source>
</evidence>
<reference evidence="2" key="1">
    <citation type="submission" date="2020-06" db="EMBL/GenBank/DDBJ databases">
        <title>Draft genome of Bugula neritina, a colonial animal packing powerful symbionts and potential medicines.</title>
        <authorList>
            <person name="Rayko M."/>
        </authorList>
    </citation>
    <scope>NUCLEOTIDE SEQUENCE [LARGE SCALE GENOMIC DNA]</scope>
    <source>
        <strain evidence="2">Kwan_BN1</strain>
    </source>
</reference>
<gene>
    <name evidence="2" type="ORF">EB796_004590</name>
</gene>
<evidence type="ECO:0000313" key="3">
    <source>
        <dbReference type="Proteomes" id="UP000593567"/>
    </source>
</evidence>
<dbReference type="EMBL" id="VXIV02000624">
    <property type="protein sequence ID" value="KAF6037104.1"/>
    <property type="molecule type" value="Genomic_DNA"/>
</dbReference>
<sequence>MNCKFAILVLLLSLISGVCASKFEGCISSKCCPGQQEMYPGDHVTLTLEKGRNDSGSGVVMSLLYV</sequence>
<accession>A0A7J7KGT6</accession>
<comment type="caution">
    <text evidence="2">The sequence shown here is derived from an EMBL/GenBank/DDBJ whole genome shotgun (WGS) entry which is preliminary data.</text>
</comment>
<keyword evidence="3" id="KW-1185">Reference proteome</keyword>
<dbReference type="AlphaFoldDB" id="A0A7J7KGT6"/>
<dbReference type="Proteomes" id="UP000593567">
    <property type="component" value="Unassembled WGS sequence"/>
</dbReference>
<proteinExistence type="predicted"/>